<sequence>MSRQKKMGIRRSFLTVASRRKKPKAMFRDYWRVRNSPQLFKVVQPVIYMQMRADRTVCFVQGPLHSSFGPRGRSGARAGAIKTAPSPHMYTDTQ</sequence>
<gene>
    <name evidence="2" type="ORF">K0M31_011337</name>
</gene>
<organism evidence="2 3">
    <name type="scientific">Melipona bicolor</name>
    <dbReference type="NCBI Taxonomy" id="60889"/>
    <lineage>
        <taxon>Eukaryota</taxon>
        <taxon>Metazoa</taxon>
        <taxon>Ecdysozoa</taxon>
        <taxon>Arthropoda</taxon>
        <taxon>Hexapoda</taxon>
        <taxon>Insecta</taxon>
        <taxon>Pterygota</taxon>
        <taxon>Neoptera</taxon>
        <taxon>Endopterygota</taxon>
        <taxon>Hymenoptera</taxon>
        <taxon>Apocrita</taxon>
        <taxon>Aculeata</taxon>
        <taxon>Apoidea</taxon>
        <taxon>Anthophila</taxon>
        <taxon>Apidae</taxon>
        <taxon>Melipona</taxon>
    </lineage>
</organism>
<reference evidence="2" key="1">
    <citation type="submission" date="2021-10" db="EMBL/GenBank/DDBJ databases">
        <title>Melipona bicolor Genome sequencing and assembly.</title>
        <authorList>
            <person name="Araujo N.S."/>
            <person name="Arias M.C."/>
        </authorList>
    </citation>
    <scope>NUCLEOTIDE SEQUENCE</scope>
    <source>
        <strain evidence="2">USP_2M_L1-L4_2017</strain>
        <tissue evidence="2">Whole body</tissue>
    </source>
</reference>
<dbReference type="AlphaFoldDB" id="A0AA40KUT0"/>
<proteinExistence type="predicted"/>
<feature type="region of interest" description="Disordered" evidence="1">
    <location>
        <begin position="69"/>
        <end position="94"/>
    </location>
</feature>
<accession>A0AA40KUT0</accession>
<dbReference type="EMBL" id="JAHYIQ010000003">
    <property type="protein sequence ID" value="KAK1133535.1"/>
    <property type="molecule type" value="Genomic_DNA"/>
</dbReference>
<dbReference type="Proteomes" id="UP001177670">
    <property type="component" value="Unassembled WGS sequence"/>
</dbReference>
<keyword evidence="3" id="KW-1185">Reference proteome</keyword>
<protein>
    <submittedName>
        <fullName evidence="2">Uncharacterized protein</fullName>
    </submittedName>
</protein>
<evidence type="ECO:0000313" key="2">
    <source>
        <dbReference type="EMBL" id="KAK1133535.1"/>
    </source>
</evidence>
<evidence type="ECO:0000313" key="3">
    <source>
        <dbReference type="Proteomes" id="UP001177670"/>
    </source>
</evidence>
<comment type="caution">
    <text evidence="2">The sequence shown here is derived from an EMBL/GenBank/DDBJ whole genome shotgun (WGS) entry which is preliminary data.</text>
</comment>
<feature type="compositionally biased region" description="Low complexity" evidence="1">
    <location>
        <begin position="69"/>
        <end position="80"/>
    </location>
</feature>
<name>A0AA40KUT0_9HYME</name>
<evidence type="ECO:0000256" key="1">
    <source>
        <dbReference type="SAM" id="MobiDB-lite"/>
    </source>
</evidence>